<comment type="caution">
    <text evidence="2">The sequence shown here is derived from an EMBL/GenBank/DDBJ whole genome shotgun (WGS) entry which is preliminary data.</text>
</comment>
<gene>
    <name evidence="2" type="ORF">L596_012334</name>
</gene>
<reference evidence="2 3" key="1">
    <citation type="journal article" date="2015" name="Genome Biol.">
        <title>Comparative genomics of Steinernema reveals deeply conserved gene regulatory networks.</title>
        <authorList>
            <person name="Dillman A.R."/>
            <person name="Macchietto M."/>
            <person name="Porter C.F."/>
            <person name="Rogers A."/>
            <person name="Williams B."/>
            <person name="Antoshechkin I."/>
            <person name="Lee M.M."/>
            <person name="Goodwin Z."/>
            <person name="Lu X."/>
            <person name="Lewis E.E."/>
            <person name="Goodrich-Blair H."/>
            <person name="Stock S.P."/>
            <person name="Adams B.J."/>
            <person name="Sternberg P.W."/>
            <person name="Mortazavi A."/>
        </authorList>
    </citation>
    <scope>NUCLEOTIDE SEQUENCE [LARGE SCALE GENOMIC DNA]</scope>
    <source>
        <strain evidence="2 3">ALL</strain>
    </source>
</reference>
<keyword evidence="3" id="KW-1185">Reference proteome</keyword>
<feature type="transmembrane region" description="Helical" evidence="1">
    <location>
        <begin position="124"/>
        <end position="147"/>
    </location>
</feature>
<dbReference type="EMBL" id="AZBU02000003">
    <property type="protein sequence ID" value="TKR88033.1"/>
    <property type="molecule type" value="Genomic_DNA"/>
</dbReference>
<evidence type="ECO:0000313" key="3">
    <source>
        <dbReference type="Proteomes" id="UP000298663"/>
    </source>
</evidence>
<accession>A0A4U5NXM1</accession>
<reference evidence="2 3" key="2">
    <citation type="journal article" date="2019" name="G3 (Bethesda)">
        <title>Hybrid Assembly of the Genome of the Entomopathogenic Nematode Steinernema carpocapsae Identifies the X-Chromosome.</title>
        <authorList>
            <person name="Serra L."/>
            <person name="Macchietto M."/>
            <person name="Macias-Munoz A."/>
            <person name="McGill C.J."/>
            <person name="Rodriguez I.M."/>
            <person name="Rodriguez B."/>
            <person name="Murad R."/>
            <person name="Mortazavi A."/>
        </authorList>
    </citation>
    <scope>NUCLEOTIDE SEQUENCE [LARGE SCALE GENOMIC DNA]</scope>
    <source>
        <strain evidence="2 3">ALL</strain>
    </source>
</reference>
<proteinExistence type="predicted"/>
<dbReference type="AlphaFoldDB" id="A0A4U5NXM1"/>
<dbReference type="Proteomes" id="UP000298663">
    <property type="component" value="Unassembled WGS sequence"/>
</dbReference>
<name>A0A4U5NXM1_STECR</name>
<evidence type="ECO:0000256" key="1">
    <source>
        <dbReference type="SAM" id="Phobius"/>
    </source>
</evidence>
<evidence type="ECO:0000313" key="2">
    <source>
        <dbReference type="EMBL" id="TKR88033.1"/>
    </source>
</evidence>
<keyword evidence="1" id="KW-1133">Transmembrane helix</keyword>
<feature type="transmembrane region" description="Helical" evidence="1">
    <location>
        <begin position="12"/>
        <end position="42"/>
    </location>
</feature>
<feature type="transmembrane region" description="Helical" evidence="1">
    <location>
        <begin position="48"/>
        <end position="70"/>
    </location>
</feature>
<keyword evidence="1" id="KW-0812">Transmembrane</keyword>
<feature type="transmembrane region" description="Helical" evidence="1">
    <location>
        <begin position="82"/>
        <end position="104"/>
    </location>
</feature>
<dbReference type="OrthoDB" id="10598032at2759"/>
<sequence>MKLEQWIAKISLMDLTIAFFIVELVIAVLLFVGTLLFAGLFVSPFSTFVLSFGAVLLGVDFAVFFINIGLTAATVAFDLLRLPCFVHMMIAGLAGDALYTFRIAVAAFTGSTFYPSVEVESGNLWVWSLLMTAVGNCCLLVHVLFLLHLSHYKDELWDYRNWRTQLFKRKTF</sequence>
<protein>
    <submittedName>
        <fullName evidence="2">Uncharacterized protein</fullName>
    </submittedName>
</protein>
<organism evidence="2 3">
    <name type="scientific">Steinernema carpocapsae</name>
    <name type="common">Entomopathogenic nematode</name>
    <dbReference type="NCBI Taxonomy" id="34508"/>
    <lineage>
        <taxon>Eukaryota</taxon>
        <taxon>Metazoa</taxon>
        <taxon>Ecdysozoa</taxon>
        <taxon>Nematoda</taxon>
        <taxon>Chromadorea</taxon>
        <taxon>Rhabditida</taxon>
        <taxon>Tylenchina</taxon>
        <taxon>Panagrolaimomorpha</taxon>
        <taxon>Strongyloidoidea</taxon>
        <taxon>Steinernematidae</taxon>
        <taxon>Steinernema</taxon>
    </lineage>
</organism>
<keyword evidence="1" id="KW-0472">Membrane</keyword>